<feature type="domain" description="Reverse transcriptase" evidence="2">
    <location>
        <begin position="563"/>
        <end position="761"/>
    </location>
</feature>
<dbReference type="InterPro" id="IPR043502">
    <property type="entry name" value="DNA/RNA_pol_sf"/>
</dbReference>
<feature type="region of interest" description="Disordered" evidence="1">
    <location>
        <begin position="457"/>
        <end position="476"/>
    </location>
</feature>
<comment type="caution">
    <text evidence="3">The sequence shown here is derived from an EMBL/GenBank/DDBJ whole genome shotgun (WGS) entry which is preliminary data.</text>
</comment>
<evidence type="ECO:0000256" key="1">
    <source>
        <dbReference type="SAM" id="MobiDB-lite"/>
    </source>
</evidence>
<organism evidence="3 4">
    <name type="scientific">Mytilus edulis</name>
    <name type="common">Blue mussel</name>
    <dbReference type="NCBI Taxonomy" id="6550"/>
    <lineage>
        <taxon>Eukaryota</taxon>
        <taxon>Metazoa</taxon>
        <taxon>Spiralia</taxon>
        <taxon>Lophotrochozoa</taxon>
        <taxon>Mollusca</taxon>
        <taxon>Bivalvia</taxon>
        <taxon>Autobranchia</taxon>
        <taxon>Pteriomorphia</taxon>
        <taxon>Mytilida</taxon>
        <taxon>Mytiloidea</taxon>
        <taxon>Mytilidae</taxon>
        <taxon>Mytilinae</taxon>
        <taxon>Mytilus</taxon>
    </lineage>
</organism>
<dbReference type="PANTHER" id="PTHR33050">
    <property type="entry name" value="REVERSE TRANSCRIPTASE DOMAIN-CONTAINING PROTEIN"/>
    <property type="match status" value="1"/>
</dbReference>
<dbReference type="InterPro" id="IPR043128">
    <property type="entry name" value="Rev_trsase/Diguanyl_cyclase"/>
</dbReference>
<keyword evidence="4" id="KW-1185">Reference proteome</keyword>
<dbReference type="Pfam" id="PF00078">
    <property type="entry name" value="RVT_1"/>
    <property type="match status" value="1"/>
</dbReference>
<dbReference type="InterPro" id="IPR000477">
    <property type="entry name" value="RT_dom"/>
</dbReference>
<evidence type="ECO:0000259" key="2">
    <source>
        <dbReference type="PROSITE" id="PS50878"/>
    </source>
</evidence>
<dbReference type="EMBL" id="CAJPWZ010003048">
    <property type="protein sequence ID" value="CAG2250315.1"/>
    <property type="molecule type" value="Genomic_DNA"/>
</dbReference>
<dbReference type="InterPro" id="IPR052055">
    <property type="entry name" value="Hepadnavirus_pol/RT"/>
</dbReference>
<name>A0A8S3UZ05_MYTED</name>
<protein>
    <recommendedName>
        <fullName evidence="2">Reverse transcriptase domain-containing protein</fullName>
    </recommendedName>
</protein>
<reference evidence="3" key="1">
    <citation type="submission" date="2021-03" db="EMBL/GenBank/DDBJ databases">
        <authorList>
            <person name="Bekaert M."/>
        </authorList>
    </citation>
    <scope>NUCLEOTIDE SEQUENCE</scope>
</reference>
<accession>A0A8S3UZ05</accession>
<dbReference type="Gene3D" id="3.30.70.270">
    <property type="match status" value="1"/>
</dbReference>
<dbReference type="Gene3D" id="3.10.10.10">
    <property type="entry name" value="HIV Type 1 Reverse Transcriptase, subunit A, domain 1"/>
    <property type="match status" value="1"/>
</dbReference>
<evidence type="ECO:0000313" key="4">
    <source>
        <dbReference type="Proteomes" id="UP000683360"/>
    </source>
</evidence>
<evidence type="ECO:0000313" key="3">
    <source>
        <dbReference type="EMBL" id="CAG2250315.1"/>
    </source>
</evidence>
<sequence length="1017" mass="114744">MGPIRRSGTRTNVHYDPEMPENWTLVKLRQELNTRGIRIPPNTRRMALVRLFRESRENISSDAGRNNEGHANTIFGSARSQNSTVTDTTTDHVHDAILGSARSQNSTATDTTTDHVHDALLGSAASQDASSLQQNVTTLTGQVNTLITQRTVDAREQATSTTITGNTGIPTFGSTGNPRSEVNSNGLNFNLETAYSALKSNALPTAAAGSEEQALRNNRYVQTPRGYSAESLPFVETVTPQLRRNIISGMDINLSSLLIPYYVGMGTTDGEDKSETSSYHTKPDPRLNRSLTIGEFIQAFGIYKNIMCSAFPHRRSELDTYERDIVDMASRYPGNGFYEYHRRFSLDSAAHLRYNNMAVDWSIRNNTLFCNIFTNIRPNTCNNCGSTFHTSGFCSATQRSSGNKINDSQDTYGRERVFHSGREICNNFNGHRGCILPRCRNAHVCLACKGDHPKNQLPADKKRVSGASKERAPHTEEKLDTPINFDMSVSTPVNIDVLEKELCRHPDSTFKNYLINGLRYGFHTGLKTLPSKSIICKNLKSASTNPICVSELLETEVSKGYLIGPFNDIPFSNYRINPIGLAEHKYSKKRRLIVDLSAPHEDEDNPSLNELIDKEEFSLQYVSIDDATHIIKQLGSKSWLLKTDVCDAFKIIPLKSELWPYHGIQWNKKFYFFKRLVFGCRSSPKIFDTLSRAVCWIARNNYGIVNILHLLDDFLIIVPRADNAQLIMSNVLKMFSSLGIPLSKKKTEGPCVILEYLGIFLDTIKMEARLPKEKIARIQEVIESFSKRNTCTKRELLSLLGHLNFASRVILPGRSFVSHLIKLSTTVKKLSHHVHIKNCRSDLAMWSQFLKNWNGISFFINDDIIKAADIQLYTDATPKSFGGFYQGSWFQGEFTSELLHEQTSMAFFELYPIVMACALWGHNWSRKRILFFCDNLSTVEIISKGRSKIQSIMKLVRKLTYLSALYNFVIHAQHIAGVENTVADSISRYQMRKFRSLQPLADQEPTPCLKPSQLMMS</sequence>
<dbReference type="Proteomes" id="UP000683360">
    <property type="component" value="Unassembled WGS sequence"/>
</dbReference>
<gene>
    <name evidence="3" type="ORF">MEDL_62049</name>
</gene>
<dbReference type="PANTHER" id="PTHR33050:SF8">
    <property type="entry name" value="REVERSE TRANSCRIPTASE DOMAIN-CONTAINING PROTEIN"/>
    <property type="match status" value="1"/>
</dbReference>
<proteinExistence type="predicted"/>
<dbReference type="CDD" id="cd03714">
    <property type="entry name" value="RT_DIRS1"/>
    <property type="match status" value="1"/>
</dbReference>
<dbReference type="SUPFAM" id="SSF56672">
    <property type="entry name" value="DNA/RNA polymerases"/>
    <property type="match status" value="1"/>
</dbReference>
<dbReference type="PROSITE" id="PS50878">
    <property type="entry name" value="RT_POL"/>
    <property type="match status" value="1"/>
</dbReference>
<dbReference type="OrthoDB" id="6103391at2759"/>
<dbReference type="CDD" id="cd09275">
    <property type="entry name" value="RNase_HI_RT_DIRS1"/>
    <property type="match status" value="1"/>
</dbReference>
<dbReference type="AlphaFoldDB" id="A0A8S3UZ05"/>